<evidence type="ECO:0000256" key="6">
    <source>
        <dbReference type="SAM" id="MobiDB-lite"/>
    </source>
</evidence>
<feature type="region of interest" description="Disordered" evidence="6">
    <location>
        <begin position="65"/>
        <end position="126"/>
    </location>
</feature>
<dbReference type="InterPro" id="IPR036576">
    <property type="entry name" value="WRKY_dom_sf"/>
</dbReference>
<evidence type="ECO:0000256" key="1">
    <source>
        <dbReference type="ARBA" id="ARBA00004123"/>
    </source>
</evidence>
<dbReference type="GO" id="GO:0005634">
    <property type="term" value="C:nucleus"/>
    <property type="evidence" value="ECO:0007669"/>
    <property type="project" value="UniProtKB-SubCell"/>
</dbReference>
<dbReference type="Pfam" id="PF03106">
    <property type="entry name" value="WRKY"/>
    <property type="match status" value="1"/>
</dbReference>
<feature type="domain" description="WRKY" evidence="7">
    <location>
        <begin position="121"/>
        <end position="184"/>
    </location>
</feature>
<dbReference type="AlphaFoldDB" id="A0AAD1ZLF4"/>
<reference evidence="8" key="1">
    <citation type="submission" date="2023-05" db="EMBL/GenBank/DDBJ databases">
        <authorList>
            <person name="Huff M."/>
        </authorList>
    </citation>
    <scope>NUCLEOTIDE SEQUENCE</scope>
</reference>
<evidence type="ECO:0000256" key="2">
    <source>
        <dbReference type="ARBA" id="ARBA00023015"/>
    </source>
</evidence>
<sequence length="324" mass="36108">MENIDMKSLLNELTEGRELAKQLQIHLNVSSSSHKTRDVLIDKILNSYDQALSMLKYGGMSGETQQGGLRIGTLDSPRSLSGSPRSDGSDHEFKDHDNKEGSKKRKAMPRWTQKVQVDPGTGVEGQGDGYSWRKYGQKYILGANNPRGYYRCTHRHSQGCLATKQVQRSDQDPTILEVAYKGMHTCSQGANTSPKTAIDQEPNMAENPLQNQAQLLDFQTKDLDTKLETFQPLNTNPSPSSSRINPQDDVFSAAMMETNIYSPSIMSSEPSYFSYLPFLMEGDHGSSSNVQTSESNAKNIGIDFPFGQLDLDSNFPFDNPKYFP</sequence>
<evidence type="ECO:0000313" key="9">
    <source>
        <dbReference type="Proteomes" id="UP000834106"/>
    </source>
</evidence>
<keyword evidence="9" id="KW-1185">Reference proteome</keyword>
<comment type="subcellular location">
    <subcellularLocation>
        <location evidence="1">Nucleus</location>
    </subcellularLocation>
</comment>
<dbReference type="SUPFAM" id="SSF118290">
    <property type="entry name" value="WRKY DNA-binding domain"/>
    <property type="match status" value="1"/>
</dbReference>
<keyword evidence="3" id="KW-0238">DNA-binding</keyword>
<keyword evidence="2" id="KW-0805">Transcription regulation</keyword>
<protein>
    <recommendedName>
        <fullName evidence="7">WRKY domain-containing protein</fullName>
    </recommendedName>
</protein>
<dbReference type="InterPro" id="IPR003657">
    <property type="entry name" value="WRKY_dom"/>
</dbReference>
<dbReference type="SMART" id="SM00774">
    <property type="entry name" value="WRKY"/>
    <property type="match status" value="1"/>
</dbReference>
<evidence type="ECO:0000313" key="8">
    <source>
        <dbReference type="EMBL" id="CAI9771976.1"/>
    </source>
</evidence>
<keyword evidence="4" id="KW-0804">Transcription</keyword>
<dbReference type="Proteomes" id="UP000834106">
    <property type="component" value="Chromosome 12"/>
</dbReference>
<dbReference type="PANTHER" id="PTHR32096:SF115">
    <property type="entry name" value="WRKY TRANSCRIPTION FACTOR 30-RELATED"/>
    <property type="match status" value="1"/>
</dbReference>
<dbReference type="GO" id="GO:0000976">
    <property type="term" value="F:transcription cis-regulatory region binding"/>
    <property type="evidence" value="ECO:0007669"/>
    <property type="project" value="TreeGrafter"/>
</dbReference>
<dbReference type="PANTHER" id="PTHR32096">
    <property type="entry name" value="WRKY TRANSCRIPTION FACTOR 30-RELATED-RELATED"/>
    <property type="match status" value="1"/>
</dbReference>
<dbReference type="GO" id="GO:0003700">
    <property type="term" value="F:DNA-binding transcription factor activity"/>
    <property type="evidence" value="ECO:0007669"/>
    <property type="project" value="InterPro"/>
</dbReference>
<evidence type="ECO:0000256" key="4">
    <source>
        <dbReference type="ARBA" id="ARBA00023163"/>
    </source>
</evidence>
<accession>A0AAD1ZLF4</accession>
<dbReference type="PROSITE" id="PS50811">
    <property type="entry name" value="WRKY"/>
    <property type="match status" value="1"/>
</dbReference>
<dbReference type="InterPro" id="IPR044810">
    <property type="entry name" value="WRKY_plant"/>
</dbReference>
<name>A0AAD1ZLF4_9LAMI</name>
<dbReference type="Gene3D" id="2.20.25.80">
    <property type="entry name" value="WRKY domain"/>
    <property type="match status" value="1"/>
</dbReference>
<proteinExistence type="predicted"/>
<gene>
    <name evidence="8" type="ORF">FPE_LOCUS19406</name>
</gene>
<dbReference type="EMBL" id="OU503047">
    <property type="protein sequence ID" value="CAI9771976.1"/>
    <property type="molecule type" value="Genomic_DNA"/>
</dbReference>
<evidence type="ECO:0000256" key="3">
    <source>
        <dbReference type="ARBA" id="ARBA00023125"/>
    </source>
</evidence>
<feature type="compositionally biased region" description="Polar residues" evidence="6">
    <location>
        <begin position="76"/>
        <end position="86"/>
    </location>
</feature>
<organism evidence="8 9">
    <name type="scientific">Fraxinus pennsylvanica</name>
    <dbReference type="NCBI Taxonomy" id="56036"/>
    <lineage>
        <taxon>Eukaryota</taxon>
        <taxon>Viridiplantae</taxon>
        <taxon>Streptophyta</taxon>
        <taxon>Embryophyta</taxon>
        <taxon>Tracheophyta</taxon>
        <taxon>Spermatophyta</taxon>
        <taxon>Magnoliopsida</taxon>
        <taxon>eudicotyledons</taxon>
        <taxon>Gunneridae</taxon>
        <taxon>Pentapetalae</taxon>
        <taxon>asterids</taxon>
        <taxon>lamiids</taxon>
        <taxon>Lamiales</taxon>
        <taxon>Oleaceae</taxon>
        <taxon>Oleeae</taxon>
        <taxon>Fraxinus</taxon>
    </lineage>
</organism>
<feature type="compositionally biased region" description="Basic and acidic residues" evidence="6">
    <location>
        <begin position="87"/>
        <end position="101"/>
    </location>
</feature>
<evidence type="ECO:0000259" key="7">
    <source>
        <dbReference type="PROSITE" id="PS50811"/>
    </source>
</evidence>
<keyword evidence="5" id="KW-0539">Nucleus</keyword>
<evidence type="ECO:0000256" key="5">
    <source>
        <dbReference type="ARBA" id="ARBA00023242"/>
    </source>
</evidence>